<dbReference type="AlphaFoldDB" id="A0A346Y1J6"/>
<organism evidence="3 4">
    <name type="scientific">Euzebya pacifica</name>
    <dbReference type="NCBI Taxonomy" id="1608957"/>
    <lineage>
        <taxon>Bacteria</taxon>
        <taxon>Bacillati</taxon>
        <taxon>Actinomycetota</taxon>
        <taxon>Nitriliruptoria</taxon>
        <taxon>Euzebyales</taxon>
    </lineage>
</organism>
<dbReference type="KEGG" id="euz:DVS28_a3670"/>
<evidence type="ECO:0000313" key="3">
    <source>
        <dbReference type="EMBL" id="AXV08343.1"/>
    </source>
</evidence>
<name>A0A346Y1J6_9ACTN</name>
<gene>
    <name evidence="3" type="ORF">DVS28_a3670</name>
</gene>
<dbReference type="Gene3D" id="3.40.350.10">
    <property type="entry name" value="Creatinase/prolidase N-terminal domain"/>
    <property type="match status" value="1"/>
</dbReference>
<dbReference type="Gene3D" id="3.90.230.10">
    <property type="entry name" value="Creatinase/methionine aminopeptidase superfamily"/>
    <property type="match status" value="1"/>
</dbReference>
<dbReference type="EMBL" id="CP031165">
    <property type="protein sequence ID" value="AXV08343.1"/>
    <property type="molecule type" value="Genomic_DNA"/>
</dbReference>
<feature type="domain" description="Creatinase N-terminal" evidence="2">
    <location>
        <begin position="23"/>
        <end position="151"/>
    </location>
</feature>
<dbReference type="SUPFAM" id="SSF55920">
    <property type="entry name" value="Creatinase/aminopeptidase"/>
    <property type="match status" value="1"/>
</dbReference>
<dbReference type="InterPro" id="IPR036005">
    <property type="entry name" value="Creatinase/aminopeptidase-like"/>
</dbReference>
<dbReference type="Proteomes" id="UP000264006">
    <property type="component" value="Chromosome"/>
</dbReference>
<dbReference type="PANTHER" id="PTHR46112">
    <property type="entry name" value="AMINOPEPTIDASE"/>
    <property type="match status" value="1"/>
</dbReference>
<evidence type="ECO:0000259" key="1">
    <source>
        <dbReference type="Pfam" id="PF00557"/>
    </source>
</evidence>
<dbReference type="InterPro" id="IPR050659">
    <property type="entry name" value="Peptidase_M24B"/>
</dbReference>
<dbReference type="SUPFAM" id="SSF53092">
    <property type="entry name" value="Creatinase/prolidase N-terminal domain"/>
    <property type="match status" value="1"/>
</dbReference>
<dbReference type="PANTHER" id="PTHR46112:SF2">
    <property type="entry name" value="XAA-PRO AMINOPEPTIDASE P-RELATED"/>
    <property type="match status" value="1"/>
</dbReference>
<sequence length="396" mass="43071">MSSPARLSQRLPRSFYARVQSDVRRHLGEEGLDAIVCEDWRDVAYLTGFFHTPTERPVLVVVTADRTIGLVPALEYEYAQQQDIAVDELVAYPEYPGVRTPQEVLADALSGASGRWGHAWTLSTGDLGLLRAAMGGVEWVGTHLVDRMRLVKYDEEVVLHREAARLGDVMLAAGRELVEERVADGGPLPSEAELAKHVIGRGTAWMYDTHDNVVVVPLLAGGLVYSGPNSAYPHGLVTEHRLQPGETFILSLGGAVGGRYAESERTFVLGEPSDQQRALFETDARAQHVGTEAIRPGATCADVNAGCLDVIRDAGYAEHIRHRQGHGIGLNFHEPPWLEDGDDTELAAGMVVSSEPGIYVLGHAGYRISDTVLVTPDGRERLTTYPRDLASSIIPA</sequence>
<reference evidence="3 4" key="1">
    <citation type="submission" date="2018-09" db="EMBL/GenBank/DDBJ databases">
        <title>Complete genome sequence of Euzebya sp. DY32-46 isolated from seawater of Pacific Ocean.</title>
        <authorList>
            <person name="Xu L."/>
            <person name="Wu Y.-H."/>
            <person name="Xu X.-W."/>
        </authorList>
    </citation>
    <scope>NUCLEOTIDE SEQUENCE [LARGE SCALE GENOMIC DNA]</scope>
    <source>
        <strain evidence="3 4">DY32-46</strain>
    </source>
</reference>
<dbReference type="RefSeq" id="WP_216826130.1">
    <property type="nucleotide sequence ID" value="NZ_CP031165.1"/>
</dbReference>
<feature type="domain" description="Peptidase M24" evidence="1">
    <location>
        <begin position="160"/>
        <end position="376"/>
    </location>
</feature>
<dbReference type="Pfam" id="PF01321">
    <property type="entry name" value="Creatinase_N"/>
    <property type="match status" value="1"/>
</dbReference>
<dbReference type="Pfam" id="PF00557">
    <property type="entry name" value="Peptidase_M24"/>
    <property type="match status" value="1"/>
</dbReference>
<dbReference type="InterPro" id="IPR000587">
    <property type="entry name" value="Creatinase_N"/>
</dbReference>
<evidence type="ECO:0000259" key="2">
    <source>
        <dbReference type="Pfam" id="PF01321"/>
    </source>
</evidence>
<accession>A0A346Y1J6</accession>
<protein>
    <submittedName>
        <fullName evidence="3">Proline dipeptidase</fullName>
    </submittedName>
</protein>
<proteinExistence type="predicted"/>
<evidence type="ECO:0000313" key="4">
    <source>
        <dbReference type="Proteomes" id="UP000264006"/>
    </source>
</evidence>
<keyword evidence="4" id="KW-1185">Reference proteome</keyword>
<dbReference type="InterPro" id="IPR029149">
    <property type="entry name" value="Creatin/AminoP/Spt16_N"/>
</dbReference>
<dbReference type="InterPro" id="IPR000994">
    <property type="entry name" value="Pept_M24"/>
</dbReference>